<dbReference type="Proteomes" id="UP000887565">
    <property type="component" value="Unplaced"/>
</dbReference>
<organism evidence="1 2">
    <name type="scientific">Romanomermis culicivorax</name>
    <name type="common">Nematode worm</name>
    <dbReference type="NCBI Taxonomy" id="13658"/>
    <lineage>
        <taxon>Eukaryota</taxon>
        <taxon>Metazoa</taxon>
        <taxon>Ecdysozoa</taxon>
        <taxon>Nematoda</taxon>
        <taxon>Enoplea</taxon>
        <taxon>Dorylaimia</taxon>
        <taxon>Mermithida</taxon>
        <taxon>Mermithoidea</taxon>
        <taxon>Mermithidae</taxon>
        <taxon>Romanomermis</taxon>
    </lineage>
</organism>
<name>A0A915JL58_ROMCU</name>
<reference evidence="2" key="1">
    <citation type="submission" date="2022-11" db="UniProtKB">
        <authorList>
            <consortium name="WormBaseParasite"/>
        </authorList>
    </citation>
    <scope>IDENTIFICATION</scope>
</reference>
<accession>A0A915JL58</accession>
<dbReference type="WBParaSite" id="nRc.2.0.1.t26766-RA">
    <property type="protein sequence ID" value="nRc.2.0.1.t26766-RA"/>
    <property type="gene ID" value="nRc.2.0.1.g26766"/>
</dbReference>
<protein>
    <submittedName>
        <fullName evidence="2">Uncharacterized protein</fullName>
    </submittedName>
</protein>
<sequence>MLKAIYASLFRRNGAECNRRNVSEGNRSFGSVLDVTVGCFPPNCTYPFRPKFKKNKHLSKASKLDFL</sequence>
<proteinExistence type="predicted"/>
<keyword evidence="1" id="KW-1185">Reference proteome</keyword>
<evidence type="ECO:0000313" key="1">
    <source>
        <dbReference type="Proteomes" id="UP000887565"/>
    </source>
</evidence>
<evidence type="ECO:0000313" key="2">
    <source>
        <dbReference type="WBParaSite" id="nRc.2.0.1.t26766-RA"/>
    </source>
</evidence>
<dbReference type="AlphaFoldDB" id="A0A915JL58"/>